<evidence type="ECO:0000313" key="3">
    <source>
        <dbReference type="Proteomes" id="UP001383192"/>
    </source>
</evidence>
<protein>
    <submittedName>
        <fullName evidence="2">Uncharacterized protein</fullName>
    </submittedName>
</protein>
<comment type="caution">
    <text evidence="2">The sequence shown here is derived from an EMBL/GenBank/DDBJ whole genome shotgun (WGS) entry which is preliminary data.</text>
</comment>
<dbReference type="AlphaFoldDB" id="A0AAW0BAQ5"/>
<dbReference type="EMBL" id="JAYKXP010000147">
    <property type="protein sequence ID" value="KAK7022818.1"/>
    <property type="molecule type" value="Genomic_DNA"/>
</dbReference>
<feature type="compositionally biased region" description="Basic residues" evidence="1">
    <location>
        <begin position="30"/>
        <end position="39"/>
    </location>
</feature>
<feature type="compositionally biased region" description="Basic and acidic residues" evidence="1">
    <location>
        <begin position="40"/>
        <end position="67"/>
    </location>
</feature>
<proteinExistence type="predicted"/>
<evidence type="ECO:0000313" key="2">
    <source>
        <dbReference type="EMBL" id="KAK7022818.1"/>
    </source>
</evidence>
<gene>
    <name evidence="2" type="ORF">VNI00_016945</name>
</gene>
<reference evidence="2 3" key="1">
    <citation type="submission" date="2024-01" db="EMBL/GenBank/DDBJ databases">
        <title>A draft genome for a cacao thread blight-causing isolate of Paramarasmius palmivorus.</title>
        <authorList>
            <person name="Baruah I.K."/>
            <person name="Bukari Y."/>
            <person name="Amoako-Attah I."/>
            <person name="Meinhardt L.W."/>
            <person name="Bailey B.A."/>
            <person name="Cohen S.P."/>
        </authorList>
    </citation>
    <scope>NUCLEOTIDE SEQUENCE [LARGE SCALE GENOMIC DNA]</scope>
    <source>
        <strain evidence="2 3">GH-12</strain>
    </source>
</reference>
<sequence>MPRPKKLHNERQRRQAARINSAKYYARNRERIKQHKRDVRAHLKEAEAQSRKERHERRLREKEEQHRRNLKQAHLIGDTERKKSPIWSIRCLANVVHKETNGNAAHLLDRYVERFLRWSELDAFTRQPVSPLAPLFGTFRPLLETVEQLSEDILQAQGCSNEYSEASSLYSTLMRIVDALEQVELLYSNGTGTFGQKYSEGALLFQQQLWRAAVNGVKGLAAWSYTG</sequence>
<dbReference type="Proteomes" id="UP001383192">
    <property type="component" value="Unassembled WGS sequence"/>
</dbReference>
<name>A0AAW0BAQ5_9AGAR</name>
<evidence type="ECO:0000256" key="1">
    <source>
        <dbReference type="SAM" id="MobiDB-lite"/>
    </source>
</evidence>
<keyword evidence="3" id="KW-1185">Reference proteome</keyword>
<accession>A0AAW0BAQ5</accession>
<organism evidence="2 3">
    <name type="scientific">Paramarasmius palmivorus</name>
    <dbReference type="NCBI Taxonomy" id="297713"/>
    <lineage>
        <taxon>Eukaryota</taxon>
        <taxon>Fungi</taxon>
        <taxon>Dikarya</taxon>
        <taxon>Basidiomycota</taxon>
        <taxon>Agaricomycotina</taxon>
        <taxon>Agaricomycetes</taxon>
        <taxon>Agaricomycetidae</taxon>
        <taxon>Agaricales</taxon>
        <taxon>Marasmiineae</taxon>
        <taxon>Marasmiaceae</taxon>
        <taxon>Paramarasmius</taxon>
    </lineage>
</organism>
<feature type="region of interest" description="Disordered" evidence="1">
    <location>
        <begin position="1"/>
        <end position="69"/>
    </location>
</feature>